<sequence>MSWIPFLLYRLYGVSVTDALPTGCFHTWGQVKTFALLFGQLILKCYLCNK</sequence>
<evidence type="ECO:0000313" key="1">
    <source>
        <dbReference type="EMBL" id="SUB87589.1"/>
    </source>
</evidence>
<proteinExistence type="predicted"/>
<dbReference type="Proteomes" id="UP000255469">
    <property type="component" value="Unassembled WGS sequence"/>
</dbReference>
<dbReference type="EMBL" id="UGTM01000001">
    <property type="protein sequence ID" value="SUB87589.1"/>
    <property type="molecule type" value="Genomic_DNA"/>
</dbReference>
<reference evidence="1 2" key="1">
    <citation type="submission" date="2018-06" db="EMBL/GenBank/DDBJ databases">
        <authorList>
            <consortium name="Pathogen Informatics"/>
            <person name="Doyle S."/>
        </authorList>
    </citation>
    <scope>NUCLEOTIDE SEQUENCE [LARGE SCALE GENOMIC DNA]</scope>
    <source>
        <strain evidence="1 2">NCTC13067</strain>
    </source>
</reference>
<evidence type="ECO:0000313" key="2">
    <source>
        <dbReference type="Proteomes" id="UP000255469"/>
    </source>
</evidence>
<accession>A0A379E4U5</accession>
<dbReference type="AlphaFoldDB" id="A0A379E4U5"/>
<protein>
    <submittedName>
        <fullName evidence="1">Uncharacterized protein</fullName>
    </submittedName>
</protein>
<name>A0A379E4U5_9BACT</name>
<organism evidence="1 2">
    <name type="scientific">Prevotella denticola</name>
    <dbReference type="NCBI Taxonomy" id="28129"/>
    <lineage>
        <taxon>Bacteria</taxon>
        <taxon>Pseudomonadati</taxon>
        <taxon>Bacteroidota</taxon>
        <taxon>Bacteroidia</taxon>
        <taxon>Bacteroidales</taxon>
        <taxon>Prevotellaceae</taxon>
        <taxon>Prevotella</taxon>
    </lineage>
</organism>
<gene>
    <name evidence="1" type="ORF">NCTC13067_01260</name>
</gene>